<feature type="region of interest" description="Disordered" evidence="1">
    <location>
        <begin position="444"/>
        <end position="490"/>
    </location>
</feature>
<name>A0ABY9RJM7_9BURK</name>
<evidence type="ECO:0000256" key="1">
    <source>
        <dbReference type="SAM" id="MobiDB-lite"/>
    </source>
</evidence>
<proteinExistence type="predicted"/>
<accession>A0ABY9RJM7</accession>
<keyword evidence="3" id="KW-1185">Reference proteome</keyword>
<dbReference type="Proteomes" id="UP001181355">
    <property type="component" value="Chromosome"/>
</dbReference>
<reference evidence="2" key="1">
    <citation type="submission" date="2023-09" db="EMBL/GenBank/DDBJ databases">
        <title>Undibacterium sp. 20NA77.5 isolated from freshwater.</title>
        <authorList>
            <person name="Le V."/>
            <person name="Ko S.-R."/>
            <person name="Ahn C.-Y."/>
            <person name="Oh H.-M."/>
        </authorList>
    </citation>
    <scope>NUCLEOTIDE SEQUENCE</scope>
    <source>
        <strain evidence="2">20NA77.5</strain>
    </source>
</reference>
<organism evidence="2 3">
    <name type="scientific">Undibacterium cyanobacteriorum</name>
    <dbReference type="NCBI Taxonomy" id="3073561"/>
    <lineage>
        <taxon>Bacteria</taxon>
        <taxon>Pseudomonadati</taxon>
        <taxon>Pseudomonadota</taxon>
        <taxon>Betaproteobacteria</taxon>
        <taxon>Burkholderiales</taxon>
        <taxon>Oxalobacteraceae</taxon>
        <taxon>Undibacterium</taxon>
    </lineage>
</organism>
<sequence>MHNFDDESIARIEDDLSDQNDLSLKSYFKSNLSPDDVSALAPLRRAQSMLQAFTALFHGGINSVLMRLLVLRELASDVETPALSRADINAKLGYLEPEALETVLTRLRSTGLMVWDQSQSVYRITPMARNALAAIESLVQVEQQDDQAEMSYMLTQVAGAQAVGGVSVEQLHHLLGRLIELTEEFADAIASGSEFQLRAAQQKWHTACDWVEKGSQIIHAITNDSRADSATHRAAQAIGRAQSALLNMQGMFSRALNQIERQRVHLGQSGLSTTDIKMWLLQRDDLASLADGALSHPVTPHFITPSEMIDVAESELLANRGSAVLGVLPSGQDAPSIANDTSEALLELDHWLDLLSNIDANSIGADNKKGKPLQEVLLPASFAIASYRASLLPLIGDANEASLQGATAMLARLPLEFQTKDRMQKMSDPHVAAISIASLMPVAGSAENKPEQVKAATNEQAESAQATQVEQSEQDQKQQEQTPTEEKTHD</sequence>
<feature type="compositionally biased region" description="Polar residues" evidence="1">
    <location>
        <begin position="455"/>
        <end position="466"/>
    </location>
</feature>
<evidence type="ECO:0000313" key="3">
    <source>
        <dbReference type="Proteomes" id="UP001181355"/>
    </source>
</evidence>
<protein>
    <submittedName>
        <fullName evidence="2">Uncharacterized protein</fullName>
    </submittedName>
</protein>
<dbReference type="RefSeq" id="WP_309482904.1">
    <property type="nucleotide sequence ID" value="NZ_CP133720.1"/>
</dbReference>
<gene>
    <name evidence="2" type="ORF">RF679_03870</name>
</gene>
<dbReference type="EMBL" id="CP133720">
    <property type="protein sequence ID" value="WMW81425.1"/>
    <property type="molecule type" value="Genomic_DNA"/>
</dbReference>
<feature type="compositionally biased region" description="Basic and acidic residues" evidence="1">
    <location>
        <begin position="474"/>
        <end position="490"/>
    </location>
</feature>
<evidence type="ECO:0000313" key="2">
    <source>
        <dbReference type="EMBL" id="WMW81425.1"/>
    </source>
</evidence>